<evidence type="ECO:0000313" key="15">
    <source>
        <dbReference type="EMBL" id="VTR90924.1"/>
    </source>
</evidence>
<dbReference type="PANTHER" id="PTHR11538:SF41">
    <property type="entry name" value="PHENYLALANINE--TRNA LIGASE, MITOCHONDRIAL"/>
    <property type="match status" value="1"/>
</dbReference>
<keyword evidence="5 13" id="KW-0436">Ligase</keyword>
<comment type="subunit">
    <text evidence="3 13">Tetramer of two alpha and two beta subunits.</text>
</comment>
<feature type="domain" description="Aminoacyl-transfer RNA synthetases class-II family profile" evidence="14">
    <location>
        <begin position="116"/>
        <end position="325"/>
    </location>
</feature>
<dbReference type="InterPro" id="IPR010978">
    <property type="entry name" value="tRNA-bd_arm"/>
</dbReference>
<dbReference type="GO" id="GO:0005524">
    <property type="term" value="F:ATP binding"/>
    <property type="evidence" value="ECO:0007669"/>
    <property type="project" value="UniProtKB-UniRule"/>
</dbReference>
<dbReference type="Pfam" id="PF01409">
    <property type="entry name" value="tRNA-synt_2d"/>
    <property type="match status" value="1"/>
</dbReference>
<keyword evidence="7 13" id="KW-0547">Nucleotide-binding</keyword>
<comment type="cofactor">
    <cofactor evidence="13">
        <name>Mg(2+)</name>
        <dbReference type="ChEBI" id="CHEBI:18420"/>
    </cofactor>
    <text evidence="13">Binds 2 magnesium ions per tetramer.</text>
</comment>
<dbReference type="RefSeq" id="WP_162665994.1">
    <property type="nucleotide sequence ID" value="NZ_LR593886.1"/>
</dbReference>
<reference evidence="15 16" key="1">
    <citation type="submission" date="2019-05" db="EMBL/GenBank/DDBJ databases">
        <authorList>
            <consortium name="Science for Life Laboratories"/>
        </authorList>
    </citation>
    <scope>NUCLEOTIDE SEQUENCE [LARGE SCALE GENOMIC DNA]</scope>
    <source>
        <strain evidence="15">Soil9</strain>
    </source>
</reference>
<keyword evidence="8 13" id="KW-0067">ATP-binding</keyword>
<keyword evidence="10 13" id="KW-0648">Protein biosynthesis</keyword>
<dbReference type="EMBL" id="LR593886">
    <property type="protein sequence ID" value="VTR90924.1"/>
    <property type="molecule type" value="Genomic_DNA"/>
</dbReference>
<dbReference type="EC" id="6.1.1.20" evidence="13"/>
<keyword evidence="4 13" id="KW-0963">Cytoplasm</keyword>
<dbReference type="PANTHER" id="PTHR11538">
    <property type="entry name" value="PHENYLALANYL-TRNA SYNTHETASE"/>
    <property type="match status" value="1"/>
</dbReference>
<evidence type="ECO:0000256" key="2">
    <source>
        <dbReference type="ARBA" id="ARBA00010207"/>
    </source>
</evidence>
<accession>A0A6P2CTA4</accession>
<evidence type="ECO:0000256" key="10">
    <source>
        <dbReference type="ARBA" id="ARBA00022917"/>
    </source>
</evidence>
<comment type="similarity">
    <text evidence="2 13">Belongs to the class-II aminoacyl-tRNA synthetase family. Phe-tRNA synthetase alpha subunit type 1 subfamily.</text>
</comment>
<name>A0A6P2CTA4_9BACT</name>
<dbReference type="AlphaFoldDB" id="A0A6P2CTA4"/>
<dbReference type="HAMAP" id="MF_00281">
    <property type="entry name" value="Phe_tRNA_synth_alpha1"/>
    <property type="match status" value="1"/>
</dbReference>
<dbReference type="KEGG" id="gms:SOIL9_67900"/>
<dbReference type="InterPro" id="IPR045864">
    <property type="entry name" value="aa-tRNA-synth_II/BPL/LPL"/>
</dbReference>
<keyword evidence="9 13" id="KW-0460">Magnesium</keyword>
<protein>
    <recommendedName>
        <fullName evidence="13">Phenylalanine--tRNA ligase alpha subunit</fullName>
        <ecNumber evidence="13">6.1.1.20</ecNumber>
    </recommendedName>
    <alternativeName>
        <fullName evidence="13">Phenylalanyl-tRNA synthetase alpha subunit</fullName>
        <shortName evidence="13">PheRS</shortName>
    </alternativeName>
</protein>
<keyword evidence="6 13" id="KW-0479">Metal-binding</keyword>
<evidence type="ECO:0000256" key="13">
    <source>
        <dbReference type="HAMAP-Rule" id="MF_00281"/>
    </source>
</evidence>
<dbReference type="InterPro" id="IPR004188">
    <property type="entry name" value="Phe-tRNA_ligase_II_N"/>
</dbReference>
<keyword evidence="16" id="KW-1185">Reference proteome</keyword>
<dbReference type="SUPFAM" id="SSF46589">
    <property type="entry name" value="tRNA-binding arm"/>
    <property type="match status" value="1"/>
</dbReference>
<dbReference type="GO" id="GO:0005737">
    <property type="term" value="C:cytoplasm"/>
    <property type="evidence" value="ECO:0007669"/>
    <property type="project" value="UniProtKB-SubCell"/>
</dbReference>
<comment type="catalytic activity">
    <reaction evidence="12 13">
        <text>tRNA(Phe) + L-phenylalanine + ATP = L-phenylalanyl-tRNA(Phe) + AMP + diphosphate + H(+)</text>
        <dbReference type="Rhea" id="RHEA:19413"/>
        <dbReference type="Rhea" id="RHEA-COMP:9668"/>
        <dbReference type="Rhea" id="RHEA-COMP:9699"/>
        <dbReference type="ChEBI" id="CHEBI:15378"/>
        <dbReference type="ChEBI" id="CHEBI:30616"/>
        <dbReference type="ChEBI" id="CHEBI:33019"/>
        <dbReference type="ChEBI" id="CHEBI:58095"/>
        <dbReference type="ChEBI" id="CHEBI:78442"/>
        <dbReference type="ChEBI" id="CHEBI:78531"/>
        <dbReference type="ChEBI" id="CHEBI:456215"/>
        <dbReference type="EC" id="6.1.1.20"/>
    </reaction>
</comment>
<evidence type="ECO:0000256" key="8">
    <source>
        <dbReference type="ARBA" id="ARBA00022840"/>
    </source>
</evidence>
<evidence type="ECO:0000256" key="9">
    <source>
        <dbReference type="ARBA" id="ARBA00022842"/>
    </source>
</evidence>
<dbReference type="GO" id="GO:0000287">
    <property type="term" value="F:magnesium ion binding"/>
    <property type="evidence" value="ECO:0007669"/>
    <property type="project" value="UniProtKB-UniRule"/>
</dbReference>
<dbReference type="InterPro" id="IPR006195">
    <property type="entry name" value="aa-tRNA-synth_II"/>
</dbReference>
<keyword evidence="11 13" id="KW-0030">Aminoacyl-tRNA synthetase</keyword>
<comment type="subcellular location">
    <subcellularLocation>
        <location evidence="1 13">Cytoplasm</location>
    </subcellularLocation>
</comment>
<dbReference type="Gene3D" id="3.30.930.10">
    <property type="entry name" value="Bira Bifunctional Protein, Domain 2"/>
    <property type="match status" value="1"/>
</dbReference>
<dbReference type="GO" id="GO:0000049">
    <property type="term" value="F:tRNA binding"/>
    <property type="evidence" value="ECO:0007669"/>
    <property type="project" value="InterPro"/>
</dbReference>
<dbReference type="PROSITE" id="PS50862">
    <property type="entry name" value="AA_TRNA_LIGASE_II"/>
    <property type="match status" value="1"/>
</dbReference>
<evidence type="ECO:0000256" key="7">
    <source>
        <dbReference type="ARBA" id="ARBA00022741"/>
    </source>
</evidence>
<sequence length="346" mass="38866">MADATPLDDLKQLEGQALTQLQQCADETALRAWNTQYFGDKGVMKAAMSKLSGIPKEQKPAFGAEMNRIKAAITTAYEAALADTKEKALQVSLTTNPLDVTLPGRAPARGRLHPATQILRQIYSIFADLGFQVYRTREVETDELNFEFLNMPAHHPARDMWDTFFTTTPGVVLRTHTSPGQIHVMREAAGKPVRVILPGMCYRNEAISTRSEIQFYQVEGLVVGEGVTMADLKGTITAFARRMFGPERQVRIRSSYFPFTEPSIEVDIDWPKDDPNRDRLTKGTGWLEILGAGMVHPNVLRAGGYDPEKVTGFAFGMGPQRMLMLKHAIDDIRLFWQNDLRFLKQF</sequence>
<evidence type="ECO:0000256" key="6">
    <source>
        <dbReference type="ARBA" id="ARBA00022723"/>
    </source>
</evidence>
<dbReference type="GO" id="GO:0004826">
    <property type="term" value="F:phenylalanine-tRNA ligase activity"/>
    <property type="evidence" value="ECO:0007669"/>
    <property type="project" value="UniProtKB-UniRule"/>
</dbReference>
<evidence type="ECO:0000256" key="4">
    <source>
        <dbReference type="ARBA" id="ARBA00022490"/>
    </source>
</evidence>
<evidence type="ECO:0000259" key="14">
    <source>
        <dbReference type="PROSITE" id="PS50862"/>
    </source>
</evidence>
<gene>
    <name evidence="13" type="primary">pheS</name>
    <name evidence="15" type="ORF">SOIL9_67900</name>
</gene>
<evidence type="ECO:0000256" key="3">
    <source>
        <dbReference type="ARBA" id="ARBA00011209"/>
    </source>
</evidence>
<proteinExistence type="inferred from homology"/>
<evidence type="ECO:0000313" key="16">
    <source>
        <dbReference type="Proteomes" id="UP000464178"/>
    </source>
</evidence>
<dbReference type="CDD" id="cd00496">
    <property type="entry name" value="PheRS_alpha_core"/>
    <property type="match status" value="1"/>
</dbReference>
<evidence type="ECO:0000256" key="12">
    <source>
        <dbReference type="ARBA" id="ARBA00049255"/>
    </source>
</evidence>
<dbReference type="Proteomes" id="UP000464178">
    <property type="component" value="Chromosome"/>
</dbReference>
<dbReference type="Pfam" id="PF02912">
    <property type="entry name" value="Phe_tRNA-synt_N"/>
    <property type="match status" value="1"/>
</dbReference>
<dbReference type="InterPro" id="IPR002319">
    <property type="entry name" value="Phenylalanyl-tRNA_Synthase"/>
</dbReference>
<organism evidence="15 16">
    <name type="scientific">Gemmata massiliana</name>
    <dbReference type="NCBI Taxonomy" id="1210884"/>
    <lineage>
        <taxon>Bacteria</taxon>
        <taxon>Pseudomonadati</taxon>
        <taxon>Planctomycetota</taxon>
        <taxon>Planctomycetia</taxon>
        <taxon>Gemmatales</taxon>
        <taxon>Gemmataceae</taxon>
        <taxon>Gemmata</taxon>
    </lineage>
</organism>
<evidence type="ECO:0000256" key="5">
    <source>
        <dbReference type="ARBA" id="ARBA00022598"/>
    </source>
</evidence>
<evidence type="ECO:0000256" key="1">
    <source>
        <dbReference type="ARBA" id="ARBA00004496"/>
    </source>
</evidence>
<feature type="binding site" evidence="13">
    <location>
        <position position="261"/>
    </location>
    <ligand>
        <name>Mg(2+)</name>
        <dbReference type="ChEBI" id="CHEBI:18420"/>
        <note>shared with beta subunit</note>
    </ligand>
</feature>
<dbReference type="SUPFAM" id="SSF55681">
    <property type="entry name" value="Class II aaRS and biotin synthetases"/>
    <property type="match status" value="1"/>
</dbReference>
<dbReference type="GO" id="GO:0006432">
    <property type="term" value="P:phenylalanyl-tRNA aminoacylation"/>
    <property type="evidence" value="ECO:0007669"/>
    <property type="project" value="UniProtKB-UniRule"/>
</dbReference>
<dbReference type="InterPro" id="IPR022911">
    <property type="entry name" value="Phe_tRNA_ligase_alpha1_bac"/>
</dbReference>
<evidence type="ECO:0000256" key="11">
    <source>
        <dbReference type="ARBA" id="ARBA00023146"/>
    </source>
</evidence>